<name>A0A5N6A3D9_9ACTN</name>
<dbReference type="OrthoDB" id="529281at2"/>
<accession>A0A5N6A3D9</accession>
<feature type="transmembrane region" description="Helical" evidence="1">
    <location>
        <begin position="29"/>
        <end position="45"/>
    </location>
</feature>
<evidence type="ECO:0000256" key="1">
    <source>
        <dbReference type="SAM" id="Phobius"/>
    </source>
</evidence>
<protein>
    <recommendedName>
        <fullName evidence="4">Integral membrane protein</fullName>
    </recommendedName>
</protein>
<keyword evidence="1" id="KW-0472">Membrane</keyword>
<organism evidence="2 3">
    <name type="scientific">Streptomyces mimosae</name>
    <dbReference type="NCBI Taxonomy" id="2586635"/>
    <lineage>
        <taxon>Bacteria</taxon>
        <taxon>Bacillati</taxon>
        <taxon>Actinomycetota</taxon>
        <taxon>Actinomycetes</taxon>
        <taxon>Kitasatosporales</taxon>
        <taxon>Streptomycetaceae</taxon>
        <taxon>Streptomyces</taxon>
    </lineage>
</organism>
<keyword evidence="3" id="KW-1185">Reference proteome</keyword>
<reference evidence="2" key="1">
    <citation type="submission" date="2019-10" db="EMBL/GenBank/DDBJ databases">
        <title>Nonomuraea sp. nov., isolated from Phyllanthus amarus.</title>
        <authorList>
            <person name="Klykleung N."/>
            <person name="Tanasupawat S."/>
        </authorList>
    </citation>
    <scope>NUCLEOTIDE SEQUENCE [LARGE SCALE GENOMIC DNA]</scope>
    <source>
        <strain evidence="2">3MP-10</strain>
    </source>
</reference>
<dbReference type="Proteomes" id="UP000314251">
    <property type="component" value="Unassembled WGS sequence"/>
</dbReference>
<proteinExistence type="predicted"/>
<feature type="transmembrane region" description="Helical" evidence="1">
    <location>
        <begin position="121"/>
        <end position="141"/>
    </location>
</feature>
<evidence type="ECO:0000313" key="3">
    <source>
        <dbReference type="Proteomes" id="UP000314251"/>
    </source>
</evidence>
<keyword evidence="1" id="KW-0812">Transmembrane</keyword>
<dbReference type="EMBL" id="VDLY02000015">
    <property type="protein sequence ID" value="KAB8162220.1"/>
    <property type="molecule type" value="Genomic_DNA"/>
</dbReference>
<feature type="transmembrane region" description="Helical" evidence="1">
    <location>
        <begin position="51"/>
        <end position="70"/>
    </location>
</feature>
<gene>
    <name evidence="2" type="ORF">FH607_022280</name>
</gene>
<keyword evidence="1" id="KW-1133">Transmembrane helix</keyword>
<evidence type="ECO:0008006" key="4">
    <source>
        <dbReference type="Google" id="ProtNLM"/>
    </source>
</evidence>
<sequence length="175" mass="19554">MIDGGQLLLTEYEHIKQEQRARIGFRDNLLYATLGTMAAVVASTLTGQGRIQLLLLMPPLSVILGWTYLVNDEKISAIGRYVRQELAPRLKELAPGEPEVFAWEKAHRTDERRRSRKAIQLAVDLLAFCAAPLAALVVYWMVGPPHWQLLLVSGLEALAIGGLAHQITRYADLDR</sequence>
<evidence type="ECO:0000313" key="2">
    <source>
        <dbReference type="EMBL" id="KAB8162220.1"/>
    </source>
</evidence>
<dbReference type="RefSeq" id="WP_139671472.1">
    <property type="nucleotide sequence ID" value="NZ_VDLY02000015.1"/>
</dbReference>
<dbReference type="AlphaFoldDB" id="A0A5N6A3D9"/>
<comment type="caution">
    <text evidence="2">The sequence shown here is derived from an EMBL/GenBank/DDBJ whole genome shotgun (WGS) entry which is preliminary data.</text>
</comment>